<dbReference type="GO" id="GO:0046983">
    <property type="term" value="F:protein dimerization activity"/>
    <property type="evidence" value="ECO:0007669"/>
    <property type="project" value="InterPro"/>
</dbReference>
<comment type="subcellular location">
    <subcellularLocation>
        <location evidence="1">Nucleus</location>
    </subcellularLocation>
</comment>
<dbReference type="CDD" id="cd00120">
    <property type="entry name" value="MADS"/>
    <property type="match status" value="1"/>
</dbReference>
<sequence>MGRNKVVMKKIEDPGLRKQFYSKRKDNLVKKSNELGIVCDTNIALLMFSPTGEVTTYSSAKSSYEPQVENINTVEEADAYKEYLLGAIERVQRSKEPVGDGRFDEINWITMER</sequence>
<keyword evidence="5" id="KW-0539">Nucleus</keyword>
<evidence type="ECO:0000256" key="1">
    <source>
        <dbReference type="ARBA" id="ARBA00004123"/>
    </source>
</evidence>
<dbReference type="PANTHER" id="PTHR48019">
    <property type="entry name" value="SERUM RESPONSE FACTOR HOMOLOG"/>
    <property type="match status" value="1"/>
</dbReference>
<dbReference type="InterPro" id="IPR050142">
    <property type="entry name" value="MADS-box/MEF2_TF"/>
</dbReference>
<protein>
    <recommendedName>
        <fullName evidence="6">MADS-box domain-containing protein</fullName>
    </recommendedName>
</protein>
<dbReference type="GO" id="GO:0005634">
    <property type="term" value="C:nucleus"/>
    <property type="evidence" value="ECO:0007669"/>
    <property type="project" value="UniProtKB-SubCell"/>
</dbReference>
<keyword evidence="3" id="KW-0238">DNA-binding</keyword>
<dbReference type="InterPro" id="IPR036879">
    <property type="entry name" value="TF_MADSbox_sf"/>
</dbReference>
<comment type="caution">
    <text evidence="7">The sequence shown here is derived from an EMBL/GenBank/DDBJ whole genome shotgun (WGS) entry which is preliminary data.</text>
</comment>
<keyword evidence="2" id="KW-0805">Transcription regulation</keyword>
<proteinExistence type="predicted"/>
<dbReference type="InterPro" id="IPR002100">
    <property type="entry name" value="TF_MADSbox"/>
</dbReference>
<organism evidence="7">
    <name type="scientific">Solanum chilense</name>
    <name type="common">Tomato</name>
    <name type="synonym">Lycopersicon chilense</name>
    <dbReference type="NCBI Taxonomy" id="4083"/>
    <lineage>
        <taxon>Eukaryota</taxon>
        <taxon>Viridiplantae</taxon>
        <taxon>Streptophyta</taxon>
        <taxon>Embryophyta</taxon>
        <taxon>Tracheophyta</taxon>
        <taxon>Spermatophyta</taxon>
        <taxon>Magnoliopsida</taxon>
        <taxon>eudicotyledons</taxon>
        <taxon>Gunneridae</taxon>
        <taxon>Pentapetalae</taxon>
        <taxon>asterids</taxon>
        <taxon>lamiids</taxon>
        <taxon>Solanales</taxon>
        <taxon>Solanaceae</taxon>
        <taxon>Solanoideae</taxon>
        <taxon>Solaneae</taxon>
        <taxon>Solanum</taxon>
        <taxon>Solanum subgen. Lycopersicon</taxon>
    </lineage>
</organism>
<dbReference type="EMBL" id="RXGB01000513">
    <property type="protein sequence ID" value="TMX03045.1"/>
    <property type="molecule type" value="Genomic_DNA"/>
</dbReference>
<evidence type="ECO:0000256" key="3">
    <source>
        <dbReference type="ARBA" id="ARBA00023125"/>
    </source>
</evidence>
<evidence type="ECO:0000256" key="4">
    <source>
        <dbReference type="ARBA" id="ARBA00023163"/>
    </source>
</evidence>
<keyword evidence="4" id="KW-0804">Transcription</keyword>
<dbReference type="Gene3D" id="3.40.1810.10">
    <property type="entry name" value="Transcription factor, MADS-box"/>
    <property type="match status" value="1"/>
</dbReference>
<evidence type="ECO:0000256" key="5">
    <source>
        <dbReference type="ARBA" id="ARBA00023242"/>
    </source>
</evidence>
<dbReference type="SUPFAM" id="SSF55455">
    <property type="entry name" value="SRF-like"/>
    <property type="match status" value="1"/>
</dbReference>
<evidence type="ECO:0000259" key="6">
    <source>
        <dbReference type="PROSITE" id="PS50066"/>
    </source>
</evidence>
<feature type="domain" description="MADS-box" evidence="6">
    <location>
        <begin position="1"/>
        <end position="61"/>
    </location>
</feature>
<dbReference type="PRINTS" id="PR00404">
    <property type="entry name" value="MADSDOMAIN"/>
</dbReference>
<accession>A0A6N2C7B5</accession>
<dbReference type="AlphaFoldDB" id="A0A6N2C7B5"/>
<dbReference type="SMART" id="SM00432">
    <property type="entry name" value="MADS"/>
    <property type="match status" value="1"/>
</dbReference>
<reference evidence="7" key="1">
    <citation type="submission" date="2019-05" db="EMBL/GenBank/DDBJ databases">
        <title>The de novo reference genome and transcriptome assemblies of the wild tomato species Solanum chilense.</title>
        <authorList>
            <person name="Stam R."/>
            <person name="Nosenko T."/>
            <person name="Hoerger A.C."/>
            <person name="Stephan W."/>
            <person name="Seidel M.A."/>
            <person name="Kuhn J.M.M."/>
            <person name="Haberer G."/>
            <person name="Tellier A."/>
        </authorList>
    </citation>
    <scope>NUCLEOTIDE SEQUENCE</scope>
    <source>
        <tissue evidence="7">Mature leaves</tissue>
    </source>
</reference>
<dbReference type="Pfam" id="PF00319">
    <property type="entry name" value="SRF-TF"/>
    <property type="match status" value="1"/>
</dbReference>
<evidence type="ECO:0000313" key="7">
    <source>
        <dbReference type="EMBL" id="TMX03045.1"/>
    </source>
</evidence>
<gene>
    <name evidence="7" type="ORF">EJD97_018632</name>
</gene>
<name>A0A6N2C7B5_SOLCI</name>
<dbReference type="PROSITE" id="PS50066">
    <property type="entry name" value="MADS_BOX_2"/>
    <property type="match status" value="1"/>
</dbReference>
<dbReference type="GO" id="GO:0003677">
    <property type="term" value="F:DNA binding"/>
    <property type="evidence" value="ECO:0007669"/>
    <property type="project" value="UniProtKB-KW"/>
</dbReference>
<evidence type="ECO:0000256" key="2">
    <source>
        <dbReference type="ARBA" id="ARBA00023015"/>
    </source>
</evidence>